<gene>
    <name evidence="2" type="ORF">CCH79_00015729</name>
</gene>
<reference evidence="2 3" key="1">
    <citation type="journal article" date="2018" name="G3 (Bethesda)">
        <title>A High-Quality Reference Genome for the Invasive Mosquitofish Gambusia affinis Using a Chicago Library.</title>
        <authorList>
            <person name="Hoffberg S.L."/>
            <person name="Troendle N.J."/>
            <person name="Glenn T.C."/>
            <person name="Mahmud O."/>
            <person name="Louha S."/>
            <person name="Chalopin D."/>
            <person name="Bennetzen J.L."/>
            <person name="Mauricio R."/>
        </authorList>
    </citation>
    <scope>NUCLEOTIDE SEQUENCE [LARGE SCALE GENOMIC DNA]</scope>
    <source>
        <strain evidence="2">NE01/NJP1002.9</strain>
        <tissue evidence="2">Muscle</tissue>
    </source>
</reference>
<dbReference type="PANTHER" id="PTHR46232">
    <property type="entry name" value="SMARCE1 REGULATOR OF CHROMATIN"/>
    <property type="match status" value="1"/>
</dbReference>
<evidence type="ECO:0000313" key="3">
    <source>
        <dbReference type="Proteomes" id="UP000250572"/>
    </source>
</evidence>
<name>A0A315W2Z6_GAMAF</name>
<evidence type="ECO:0008006" key="4">
    <source>
        <dbReference type="Google" id="ProtNLM"/>
    </source>
</evidence>
<sequence>MLRVPEGLVEDEADESFEGSLFNQHGDSLISAIQSPATMSKRPSYAPPPPPAPTTQMPSTPGFVGYNPYSHLAYNNLRLGGSSGGSSRNSSGITVPKPPKPPDKPLMPYMRYSRKVSRKIEYNDSLKAYHNSPAYLAYVNAKNRAEAALEEESRQRQSRMDKGEPYMSIQPAEDPDGKFTFTDPLEPPEDQHRELRHYRLTGQL</sequence>
<dbReference type="GO" id="GO:0016514">
    <property type="term" value="C:SWI/SNF complex"/>
    <property type="evidence" value="ECO:0007669"/>
    <property type="project" value="TreeGrafter"/>
</dbReference>
<dbReference type="PANTHER" id="PTHR46232:SF1">
    <property type="entry name" value="SWI_SNF-RELATED MATRIX-ASSOCIATED ACTIN-DEPENDENT REGULATOR OF CHROMATIN SUBFAMILY E MEMBER 1"/>
    <property type="match status" value="1"/>
</dbReference>
<dbReference type="Proteomes" id="UP000250572">
    <property type="component" value="Unassembled WGS sequence"/>
</dbReference>
<evidence type="ECO:0000313" key="2">
    <source>
        <dbReference type="EMBL" id="PWA30354.1"/>
    </source>
</evidence>
<keyword evidence="3" id="KW-1185">Reference proteome</keyword>
<feature type="region of interest" description="Disordered" evidence="1">
    <location>
        <begin position="30"/>
        <end position="108"/>
    </location>
</feature>
<accession>A0A315W2Z6</accession>
<dbReference type="EMBL" id="NHOQ01000420">
    <property type="protein sequence ID" value="PWA30354.1"/>
    <property type="molecule type" value="Genomic_DNA"/>
</dbReference>
<dbReference type="GO" id="GO:0016922">
    <property type="term" value="F:nuclear receptor binding"/>
    <property type="evidence" value="ECO:0007669"/>
    <property type="project" value="TreeGrafter"/>
</dbReference>
<feature type="compositionally biased region" description="Basic residues" evidence="1">
    <location>
        <begin position="194"/>
        <end position="204"/>
    </location>
</feature>
<feature type="non-terminal residue" evidence="2">
    <location>
        <position position="204"/>
    </location>
</feature>
<proteinExistence type="predicted"/>
<feature type="region of interest" description="Disordered" evidence="1">
    <location>
        <begin position="148"/>
        <end position="204"/>
    </location>
</feature>
<feature type="compositionally biased region" description="Low complexity" evidence="1">
    <location>
        <begin position="75"/>
        <end position="92"/>
    </location>
</feature>
<dbReference type="GO" id="GO:0031492">
    <property type="term" value="F:nucleosomal DNA binding"/>
    <property type="evidence" value="ECO:0007669"/>
    <property type="project" value="TreeGrafter"/>
</dbReference>
<dbReference type="AlphaFoldDB" id="A0A315W2Z6"/>
<feature type="compositionally biased region" description="Basic and acidic residues" evidence="1">
    <location>
        <begin position="148"/>
        <end position="164"/>
    </location>
</feature>
<protein>
    <recommendedName>
        <fullName evidence="4">HMG box domain-containing protein</fullName>
    </recommendedName>
</protein>
<comment type="caution">
    <text evidence="2">The sequence shown here is derived from an EMBL/GenBank/DDBJ whole genome shotgun (WGS) entry which is preliminary data.</text>
</comment>
<evidence type="ECO:0000256" key="1">
    <source>
        <dbReference type="SAM" id="MobiDB-lite"/>
    </source>
</evidence>
<dbReference type="GO" id="GO:0045892">
    <property type="term" value="P:negative regulation of DNA-templated transcription"/>
    <property type="evidence" value="ECO:0007669"/>
    <property type="project" value="TreeGrafter"/>
</dbReference>
<organism evidence="2 3">
    <name type="scientific">Gambusia affinis</name>
    <name type="common">Western mosquitofish</name>
    <name type="synonym">Heterandria affinis</name>
    <dbReference type="NCBI Taxonomy" id="33528"/>
    <lineage>
        <taxon>Eukaryota</taxon>
        <taxon>Metazoa</taxon>
        <taxon>Chordata</taxon>
        <taxon>Craniata</taxon>
        <taxon>Vertebrata</taxon>
        <taxon>Euteleostomi</taxon>
        <taxon>Actinopterygii</taxon>
        <taxon>Neopterygii</taxon>
        <taxon>Teleostei</taxon>
        <taxon>Neoteleostei</taxon>
        <taxon>Acanthomorphata</taxon>
        <taxon>Ovalentaria</taxon>
        <taxon>Atherinomorphae</taxon>
        <taxon>Cyprinodontiformes</taxon>
        <taxon>Poeciliidae</taxon>
        <taxon>Poeciliinae</taxon>
        <taxon>Gambusia</taxon>
    </lineage>
</organism>